<comment type="caution">
    <text evidence="2">The sequence shown here is derived from an EMBL/GenBank/DDBJ whole genome shotgun (WGS) entry which is preliminary data.</text>
</comment>
<dbReference type="InterPro" id="IPR008023">
    <property type="entry name" value="DUF748"/>
</dbReference>
<dbReference type="InterPro" id="IPR036737">
    <property type="entry name" value="OmpA-like_sf"/>
</dbReference>
<dbReference type="Pfam" id="PF05359">
    <property type="entry name" value="DUF748"/>
    <property type="match status" value="2"/>
</dbReference>
<keyword evidence="1" id="KW-0812">Transmembrane</keyword>
<keyword evidence="1" id="KW-0472">Membrane</keyword>
<name>A0ABW0SZM2_9GAMM</name>
<dbReference type="PANTHER" id="PTHR30441:SF8">
    <property type="entry name" value="DUF748 DOMAIN-CONTAINING PROTEIN"/>
    <property type="match status" value="1"/>
</dbReference>
<gene>
    <name evidence="2" type="ORF">ACFPPB_15410</name>
</gene>
<organism evidence="2 3">
    <name type="scientific">Rhodanobacter terrae</name>
    <dbReference type="NCBI Taxonomy" id="418647"/>
    <lineage>
        <taxon>Bacteria</taxon>
        <taxon>Pseudomonadati</taxon>
        <taxon>Pseudomonadota</taxon>
        <taxon>Gammaproteobacteria</taxon>
        <taxon>Lysobacterales</taxon>
        <taxon>Rhodanobacteraceae</taxon>
        <taxon>Rhodanobacter</taxon>
    </lineage>
</organism>
<keyword evidence="1" id="KW-1133">Transmembrane helix</keyword>
<accession>A0ABW0SZM2</accession>
<dbReference type="RefSeq" id="WP_377328658.1">
    <property type="nucleotide sequence ID" value="NZ_JBHSNG010000019.1"/>
</dbReference>
<dbReference type="EMBL" id="JBHSNG010000019">
    <property type="protein sequence ID" value="MFC5582507.1"/>
    <property type="molecule type" value="Genomic_DNA"/>
</dbReference>
<sequence>MSGSSSSRLRALWGSTRARAQVASRSHRTRRTALILAVLVLVYGLLGFFAVPPLLRNYLQNHAVAMLGRPLTLGQVRFNPFTLNLQMEKLHLPDPDGHTPFVDIDRLRINASWGSLFRLAPVLDELELDGPRIAITREANQRFNFSDLIDRFAGQPSPPNSMPARFALSNIRIQNGDIRFDDRVLGSQHHIEHLDLGIPFLANLPSDTDIFVQPLLAMTVDGSPLRIDGRTKPFASSRESTVDFRLDRLDLPRYLGYVPKPLPVAIPKGTLSGQLALHFVQAQPTPQVQLTGHLQLDDFMLDSSNGDAIARLGHGTIELADVQPLISRYHFGAMQLQHASVFYTQHPGGHSNFDTLLASPAPAGTDEKAVPTDMRIASLSLDDGEVSYTDANNAVLHLVQLHGNLRGVATLAAPAATLDLGAGLNGGEVTARGDLDIHTGRYTGALGLKQVDMVPLQALAASGVAARIAKGKLDATSQLRLDWGKAINLHIEPAQLGIADFTLAPLAKGHAPPVAWHRLDAKITRLDLAGRDAQLGAVTTDGLQIDAQRERGNRIDLTRLLAAKGAAPAKHDDSPAWHWSIAHLGLDKGSLRLTDRTLDGGKPAVVFIDAIKGGIEGLSDKLNQPRQIKLEGSLGKGTFAAGGTLQPLPTVADLQLTTTRLDVAGFVPYARVPLNVNVTSARLSSKGKLHYDGRKSEPKLDYKGDAAFELVRVQDKLTGDDLMRWRSLAGSHIDLRYGSGVPRLHLGGLVLDAFYARVIVNSNGRLNLSDVIAKEAQAPVSVTRAQNNAPAAAPQSPAAAAATAPAADIHIGQITLVNGQLNYTDNFIKPNYTANLTKLTGKIGAFGTTAGDPPADLAVQAQLDDNSPVDISGTINPLAPVAFLDIKGKATDVELTRLSAYSGRYTGYPITAGKLTADVHYLLDQRKLSADNHIFITQLTFGDRMTSPGISHLPVKLAVALLKDTEGNIDVNVPVSGSLDDPQFSLGGMIWRAFGNLIARAATAPFRLLASAFGGGNHEDLGYVEFAPGSAVLDGHAQDRLGQIVSMLSKKPSLTLDITGRVDPSKDEDGLRKVTVDDLVRREKLADQSGGKPDANTPEATLATLSITPDEYEHFLKRAYKHADFEKPHDFIGLNKSLKPDEMRSLLETHVSVDTAAMRSLAERRAAAVQTWLHGKLDDKRVSIKQPKLTAEGIEDKGKTTRADFGLH</sequence>
<dbReference type="InterPro" id="IPR052894">
    <property type="entry name" value="AsmA-related"/>
</dbReference>
<dbReference type="Gene3D" id="3.30.1330.60">
    <property type="entry name" value="OmpA-like domain"/>
    <property type="match status" value="1"/>
</dbReference>
<dbReference type="Proteomes" id="UP001596111">
    <property type="component" value="Unassembled WGS sequence"/>
</dbReference>
<evidence type="ECO:0000313" key="2">
    <source>
        <dbReference type="EMBL" id="MFC5582507.1"/>
    </source>
</evidence>
<keyword evidence="3" id="KW-1185">Reference proteome</keyword>
<evidence type="ECO:0000313" key="3">
    <source>
        <dbReference type="Proteomes" id="UP001596111"/>
    </source>
</evidence>
<dbReference type="PANTHER" id="PTHR30441">
    <property type="entry name" value="DUF748 DOMAIN-CONTAINING PROTEIN"/>
    <property type="match status" value="1"/>
</dbReference>
<reference evidence="3" key="1">
    <citation type="journal article" date="2019" name="Int. J. Syst. Evol. Microbiol.">
        <title>The Global Catalogue of Microorganisms (GCM) 10K type strain sequencing project: providing services to taxonomists for standard genome sequencing and annotation.</title>
        <authorList>
            <consortium name="The Broad Institute Genomics Platform"/>
            <consortium name="The Broad Institute Genome Sequencing Center for Infectious Disease"/>
            <person name="Wu L."/>
            <person name="Ma J."/>
        </authorList>
    </citation>
    <scope>NUCLEOTIDE SEQUENCE [LARGE SCALE GENOMIC DNA]</scope>
    <source>
        <strain evidence="3">CGMCC 1.13587</strain>
    </source>
</reference>
<evidence type="ECO:0000256" key="1">
    <source>
        <dbReference type="SAM" id="Phobius"/>
    </source>
</evidence>
<feature type="transmembrane region" description="Helical" evidence="1">
    <location>
        <begin position="33"/>
        <end position="55"/>
    </location>
</feature>
<protein>
    <submittedName>
        <fullName evidence="2">DUF748 domain-containing protein</fullName>
    </submittedName>
</protein>
<proteinExistence type="predicted"/>